<dbReference type="InterPro" id="IPR002110">
    <property type="entry name" value="Ankyrin_rpt"/>
</dbReference>
<dbReference type="STRING" id="3914.A0A0L9UUY3"/>
<dbReference type="AlphaFoldDB" id="A0A0L9UUY3"/>
<dbReference type="Pfam" id="PF00023">
    <property type="entry name" value="Ank"/>
    <property type="match status" value="1"/>
</dbReference>
<dbReference type="SMART" id="SM00248">
    <property type="entry name" value="ANK"/>
    <property type="match status" value="3"/>
</dbReference>
<feature type="domain" description="PGG" evidence="4">
    <location>
        <begin position="247"/>
        <end position="349"/>
    </location>
</feature>
<dbReference type="Pfam" id="PF13962">
    <property type="entry name" value="PGG"/>
    <property type="match status" value="1"/>
</dbReference>
<keyword evidence="2" id="KW-0040">ANK repeat</keyword>
<feature type="transmembrane region" description="Helical" evidence="3">
    <location>
        <begin position="357"/>
        <end position="381"/>
    </location>
</feature>
<evidence type="ECO:0000256" key="3">
    <source>
        <dbReference type="SAM" id="Phobius"/>
    </source>
</evidence>
<dbReference type="PROSITE" id="PS50088">
    <property type="entry name" value="ANK_REPEAT"/>
    <property type="match status" value="1"/>
</dbReference>
<reference evidence="6" key="1">
    <citation type="journal article" date="2015" name="Proc. Natl. Acad. Sci. U.S.A.">
        <title>Genome sequencing of adzuki bean (Vigna angularis) provides insight into high starch and low fat accumulation and domestication.</title>
        <authorList>
            <person name="Yang K."/>
            <person name="Tian Z."/>
            <person name="Chen C."/>
            <person name="Luo L."/>
            <person name="Zhao B."/>
            <person name="Wang Z."/>
            <person name="Yu L."/>
            <person name="Li Y."/>
            <person name="Sun Y."/>
            <person name="Li W."/>
            <person name="Chen Y."/>
            <person name="Li Y."/>
            <person name="Zhang Y."/>
            <person name="Ai D."/>
            <person name="Zhao J."/>
            <person name="Shang C."/>
            <person name="Ma Y."/>
            <person name="Wu B."/>
            <person name="Wang M."/>
            <person name="Gao L."/>
            <person name="Sun D."/>
            <person name="Zhang P."/>
            <person name="Guo F."/>
            <person name="Wang W."/>
            <person name="Li Y."/>
            <person name="Wang J."/>
            <person name="Varshney R.K."/>
            <person name="Wang J."/>
            <person name="Ling H.Q."/>
            <person name="Wan P."/>
        </authorList>
    </citation>
    <scope>NUCLEOTIDE SEQUENCE</scope>
    <source>
        <strain evidence="6">cv. Jingnong 6</strain>
    </source>
</reference>
<dbReference type="InterPro" id="IPR026961">
    <property type="entry name" value="PGG_dom"/>
</dbReference>
<evidence type="ECO:0000259" key="4">
    <source>
        <dbReference type="Pfam" id="PF13962"/>
    </source>
</evidence>
<sequence>MQPIVEKDPNSVRIPLTRLGDTALHVAANAGNRRFVEELLMFMRPEDVLIPNIEGMLPVHLAAALSLHPRIVRLLCSDDLLDKMDYKDIEKLFFMTISNDIFDVAIKLFEKRPRELTSARDGQQLTSLQMLARKPSKVLKSGNDDFVKWCFGESSGILMNLKDSNGRNLMHLAFLYRRIKSITADFKNFNFIRYLLIAVDNEGNNVLHLAALLDPEFKSFSGLSAKFQMDKELSWFKDAERRVPPGLKRIANSGMVVATLVATVAFAAALTVPGGKGKSDWFVVYIIANAIALFSSSASILSFLSNFTSSRFAESELVISLHPKLTFGHALVIISVAAMIVAFIATSFLIFEDTSKWISSLVTSMGVFPLLLFPLFQFSLFDDLIWSRWYRLKRESMFAFHPLLFVRRKSSDSTDDDF</sequence>
<dbReference type="PANTHER" id="PTHR24177">
    <property type="entry name" value="CASKIN"/>
    <property type="match status" value="1"/>
</dbReference>
<gene>
    <name evidence="5" type="ORF">LR48_Vigan07g038400</name>
</gene>
<dbReference type="GO" id="GO:0005886">
    <property type="term" value="C:plasma membrane"/>
    <property type="evidence" value="ECO:0007669"/>
    <property type="project" value="UniProtKB-SubCell"/>
</dbReference>
<evidence type="ECO:0000313" key="6">
    <source>
        <dbReference type="Proteomes" id="UP000053144"/>
    </source>
</evidence>
<dbReference type="OMA" id="HENEWKE"/>
<feature type="repeat" description="ANK" evidence="2">
    <location>
        <begin position="19"/>
        <end position="40"/>
    </location>
</feature>
<comment type="subcellular location">
    <subcellularLocation>
        <location evidence="1">Cell membrane</location>
        <topology evidence="1">Peripheral membrane protein</topology>
        <orientation evidence="1">Cytoplasmic side</orientation>
    </subcellularLocation>
</comment>
<feature type="transmembrane region" description="Helical" evidence="3">
    <location>
        <begin position="250"/>
        <end position="270"/>
    </location>
</feature>
<dbReference type="Gramene" id="KOM46680">
    <property type="protein sequence ID" value="KOM46680"/>
    <property type="gene ID" value="LR48_Vigan07g038400"/>
</dbReference>
<dbReference type="PANTHER" id="PTHR24177:SF446">
    <property type="entry name" value="ANKYRIN REPEAT-CONTAINING PROTEIN NPR4-LIKE"/>
    <property type="match status" value="1"/>
</dbReference>
<evidence type="ECO:0000256" key="1">
    <source>
        <dbReference type="ARBA" id="ARBA00004413"/>
    </source>
</evidence>
<dbReference type="PROSITE" id="PS50297">
    <property type="entry name" value="ANK_REP_REGION"/>
    <property type="match status" value="1"/>
</dbReference>
<dbReference type="Proteomes" id="UP000053144">
    <property type="component" value="Chromosome 7"/>
</dbReference>
<dbReference type="InterPro" id="IPR036770">
    <property type="entry name" value="Ankyrin_rpt-contain_sf"/>
</dbReference>
<proteinExistence type="predicted"/>
<dbReference type="EMBL" id="CM003377">
    <property type="protein sequence ID" value="KOM46680.1"/>
    <property type="molecule type" value="Genomic_DNA"/>
</dbReference>
<keyword evidence="3" id="KW-0812">Transmembrane</keyword>
<keyword evidence="3" id="KW-1133">Transmembrane helix</keyword>
<keyword evidence="3" id="KW-0472">Membrane</keyword>
<feature type="transmembrane region" description="Helical" evidence="3">
    <location>
        <begin position="282"/>
        <end position="304"/>
    </location>
</feature>
<accession>A0A0L9UUY3</accession>
<dbReference type="SUPFAM" id="SSF48403">
    <property type="entry name" value="Ankyrin repeat"/>
    <property type="match status" value="1"/>
</dbReference>
<feature type="transmembrane region" description="Helical" evidence="3">
    <location>
        <begin position="325"/>
        <end position="351"/>
    </location>
</feature>
<evidence type="ECO:0000313" key="5">
    <source>
        <dbReference type="EMBL" id="KOM46680.1"/>
    </source>
</evidence>
<name>A0A0L9UUY3_PHAAN</name>
<dbReference type="Gene3D" id="1.25.40.20">
    <property type="entry name" value="Ankyrin repeat-containing domain"/>
    <property type="match status" value="1"/>
</dbReference>
<evidence type="ECO:0000256" key="2">
    <source>
        <dbReference type="PROSITE-ProRule" id="PRU00023"/>
    </source>
</evidence>
<protein>
    <recommendedName>
        <fullName evidence="4">PGG domain-containing protein</fullName>
    </recommendedName>
</protein>
<organism evidence="5 6">
    <name type="scientific">Phaseolus angularis</name>
    <name type="common">Azuki bean</name>
    <name type="synonym">Vigna angularis</name>
    <dbReference type="NCBI Taxonomy" id="3914"/>
    <lineage>
        <taxon>Eukaryota</taxon>
        <taxon>Viridiplantae</taxon>
        <taxon>Streptophyta</taxon>
        <taxon>Embryophyta</taxon>
        <taxon>Tracheophyta</taxon>
        <taxon>Spermatophyta</taxon>
        <taxon>Magnoliopsida</taxon>
        <taxon>eudicotyledons</taxon>
        <taxon>Gunneridae</taxon>
        <taxon>Pentapetalae</taxon>
        <taxon>rosids</taxon>
        <taxon>fabids</taxon>
        <taxon>Fabales</taxon>
        <taxon>Fabaceae</taxon>
        <taxon>Papilionoideae</taxon>
        <taxon>50 kb inversion clade</taxon>
        <taxon>NPAAA clade</taxon>
        <taxon>indigoferoid/millettioid clade</taxon>
        <taxon>Phaseoleae</taxon>
        <taxon>Vigna</taxon>
    </lineage>
</organism>